<dbReference type="EMBL" id="JAKMXF010000316">
    <property type="protein sequence ID" value="KAI6649988.1"/>
    <property type="molecule type" value="Genomic_DNA"/>
</dbReference>
<gene>
    <name evidence="2" type="ORF">LOD99_6352</name>
</gene>
<dbReference type="AlphaFoldDB" id="A0AAV7JMS4"/>
<feature type="region of interest" description="Disordered" evidence="1">
    <location>
        <begin position="1"/>
        <end position="47"/>
    </location>
</feature>
<sequence length="268" mass="30846">MSTDVPSSSGDEIDSNQSDTECLKPSPAKKRLTVNEKRRSKNRPFTSIRKSNKKWGESFIWLIFDGYFQGAFCKVCRKRGISLRRIGGTWISKPFKSWKKTIEKIKAHVKSDIHIQPCEAEMVAVRALLEGLIIQQLQQIGAQEKLKNRIAIKALIRCTHFLARRHIPHTTKFDELIGLIASCGAEDLKRFLERAGKNPTYKFNIVVEFVEAVGLCAEECLLKRLHQVSNFSIMADECTEVTTIEELSIFYHWVQDEKLVEHFLEYFP</sequence>
<accession>A0AAV7JMS4</accession>
<evidence type="ECO:0000313" key="2">
    <source>
        <dbReference type="EMBL" id="KAI6649988.1"/>
    </source>
</evidence>
<proteinExistence type="predicted"/>
<protein>
    <submittedName>
        <fullName evidence="2">Zinc finger MYM-type protein 1-like</fullName>
    </submittedName>
</protein>
<reference evidence="2 3" key="1">
    <citation type="journal article" date="2023" name="BMC Biol.">
        <title>The compact genome of the sponge Oopsacas minuta (Hexactinellida) is lacking key metazoan core genes.</title>
        <authorList>
            <person name="Santini S."/>
            <person name="Schenkelaars Q."/>
            <person name="Jourda C."/>
            <person name="Duchesne M."/>
            <person name="Belahbib H."/>
            <person name="Rocher C."/>
            <person name="Selva M."/>
            <person name="Riesgo A."/>
            <person name="Vervoort M."/>
            <person name="Leys S.P."/>
            <person name="Kodjabachian L."/>
            <person name="Le Bivic A."/>
            <person name="Borchiellini C."/>
            <person name="Claverie J.M."/>
            <person name="Renard E."/>
        </authorList>
    </citation>
    <scope>NUCLEOTIDE SEQUENCE [LARGE SCALE GENOMIC DNA]</scope>
    <source>
        <strain evidence="2">SPO-2</strain>
    </source>
</reference>
<name>A0AAV7JMS4_9METZ</name>
<dbReference type="PANTHER" id="PTHR45749">
    <property type="match status" value="1"/>
</dbReference>
<keyword evidence="3" id="KW-1185">Reference proteome</keyword>
<evidence type="ECO:0000313" key="3">
    <source>
        <dbReference type="Proteomes" id="UP001165289"/>
    </source>
</evidence>
<dbReference type="Proteomes" id="UP001165289">
    <property type="component" value="Unassembled WGS sequence"/>
</dbReference>
<comment type="caution">
    <text evidence="2">The sequence shown here is derived from an EMBL/GenBank/DDBJ whole genome shotgun (WGS) entry which is preliminary data.</text>
</comment>
<feature type="compositionally biased region" description="Polar residues" evidence="1">
    <location>
        <begin position="1"/>
        <end position="20"/>
    </location>
</feature>
<evidence type="ECO:0000256" key="1">
    <source>
        <dbReference type="SAM" id="MobiDB-lite"/>
    </source>
</evidence>
<organism evidence="2 3">
    <name type="scientific">Oopsacas minuta</name>
    <dbReference type="NCBI Taxonomy" id="111878"/>
    <lineage>
        <taxon>Eukaryota</taxon>
        <taxon>Metazoa</taxon>
        <taxon>Porifera</taxon>
        <taxon>Hexactinellida</taxon>
        <taxon>Hexasterophora</taxon>
        <taxon>Lyssacinosida</taxon>
        <taxon>Leucopsacidae</taxon>
        <taxon>Oopsacas</taxon>
    </lineage>
</organism>
<feature type="compositionally biased region" description="Basic residues" evidence="1">
    <location>
        <begin position="27"/>
        <end position="42"/>
    </location>
</feature>
<dbReference type="PANTHER" id="PTHR45749:SF21">
    <property type="entry name" value="DUF4371 DOMAIN-CONTAINING PROTEIN"/>
    <property type="match status" value="1"/>
</dbReference>